<feature type="binding site" evidence="12">
    <location>
        <position position="77"/>
    </location>
    <ligand>
        <name>Na(+)</name>
        <dbReference type="ChEBI" id="CHEBI:29101"/>
        <note>structural</note>
    </ligand>
</feature>
<feature type="binding site" evidence="12">
    <location>
        <position position="74"/>
    </location>
    <ligand>
        <name>Na(+)</name>
        <dbReference type="ChEBI" id="CHEBI:29101"/>
        <note>structural</note>
    </ligand>
</feature>
<sequence>MINLVILVFVGGAFGAMFREFVMLMVPHMADGFPLDIFVANVVASFLLGLSTTLHQRVKLHHHVHTMIGTGIMGGLSTFSSFVWGAVTVMRQPGHFWISVFYLIASLLVGFLMVEAGLKLAKKTAA</sequence>
<keyword evidence="12" id="KW-0813">Transport</keyword>
<dbReference type="OrthoDB" id="9806299at2"/>
<dbReference type="OMA" id="FALICMC"/>
<comment type="similarity">
    <text evidence="10 12">Belongs to the fluoride channel Fluc/FEX (TC 1.A.43) family.</text>
</comment>
<proteinExistence type="inferred from homology"/>
<evidence type="ECO:0000256" key="7">
    <source>
        <dbReference type="ARBA" id="ARBA00023065"/>
    </source>
</evidence>
<reference evidence="14" key="1">
    <citation type="submission" date="2017-06" db="EMBL/GenBank/DDBJ databases">
        <title>Whole genome sequence of Laribacter hongkongensis LHGZ1.</title>
        <authorList>
            <person name="Chen D."/>
            <person name="Wu H."/>
            <person name="Chen J."/>
        </authorList>
    </citation>
    <scope>NUCLEOTIDE SEQUENCE [LARGE SCALE GENOMIC DNA]</scope>
    <source>
        <strain evidence="14">LHGZ1</strain>
    </source>
</reference>
<name>A0A248LIG9_9NEIS</name>
<evidence type="ECO:0000256" key="1">
    <source>
        <dbReference type="ARBA" id="ARBA00004651"/>
    </source>
</evidence>
<evidence type="ECO:0000313" key="14">
    <source>
        <dbReference type="Proteomes" id="UP000197424"/>
    </source>
</evidence>
<keyword evidence="4 12" id="KW-0812">Transmembrane</keyword>
<dbReference type="GO" id="GO:0005886">
    <property type="term" value="C:plasma membrane"/>
    <property type="evidence" value="ECO:0007669"/>
    <property type="project" value="UniProtKB-SubCell"/>
</dbReference>
<keyword evidence="9 12" id="KW-0407">Ion channel</keyword>
<dbReference type="HAMAP" id="MF_00454">
    <property type="entry name" value="FluC"/>
    <property type="match status" value="1"/>
</dbReference>
<evidence type="ECO:0000256" key="2">
    <source>
        <dbReference type="ARBA" id="ARBA00022475"/>
    </source>
</evidence>
<keyword evidence="5 12" id="KW-1133">Transmembrane helix</keyword>
<feature type="transmembrane region" description="Helical" evidence="12">
    <location>
        <begin position="96"/>
        <end position="114"/>
    </location>
</feature>
<dbReference type="GeneID" id="75109207"/>
<dbReference type="NCBIfam" id="NF002453">
    <property type="entry name" value="PRK01636.1-1"/>
    <property type="match status" value="1"/>
</dbReference>
<evidence type="ECO:0000256" key="8">
    <source>
        <dbReference type="ARBA" id="ARBA00023136"/>
    </source>
</evidence>
<evidence type="ECO:0000256" key="11">
    <source>
        <dbReference type="ARBA" id="ARBA00035585"/>
    </source>
</evidence>
<keyword evidence="8 12" id="KW-0472">Membrane</keyword>
<keyword evidence="2 12" id="KW-1003">Cell membrane</keyword>
<feature type="transmembrane region" description="Helical" evidence="12">
    <location>
        <begin position="34"/>
        <end position="54"/>
    </location>
</feature>
<comment type="activity regulation">
    <text evidence="12">Na(+) is not transported, but it plays an essential structural role and its presence is essential for fluoride channel function.</text>
</comment>
<dbReference type="Pfam" id="PF02537">
    <property type="entry name" value="CRCB"/>
    <property type="match status" value="1"/>
</dbReference>
<dbReference type="GO" id="GO:0046872">
    <property type="term" value="F:metal ion binding"/>
    <property type="evidence" value="ECO:0007669"/>
    <property type="project" value="UniProtKB-KW"/>
</dbReference>
<organism evidence="13 14">
    <name type="scientific">Laribacter hongkongensis</name>
    <dbReference type="NCBI Taxonomy" id="168471"/>
    <lineage>
        <taxon>Bacteria</taxon>
        <taxon>Pseudomonadati</taxon>
        <taxon>Pseudomonadota</taxon>
        <taxon>Betaproteobacteria</taxon>
        <taxon>Neisseriales</taxon>
        <taxon>Aquaspirillaceae</taxon>
        <taxon>Laribacter</taxon>
    </lineage>
</organism>
<evidence type="ECO:0000313" key="13">
    <source>
        <dbReference type="EMBL" id="ASJ23983.1"/>
    </source>
</evidence>
<evidence type="ECO:0000256" key="6">
    <source>
        <dbReference type="ARBA" id="ARBA00023053"/>
    </source>
</evidence>
<evidence type="ECO:0000256" key="3">
    <source>
        <dbReference type="ARBA" id="ARBA00022519"/>
    </source>
</evidence>
<keyword evidence="3" id="KW-0997">Cell inner membrane</keyword>
<dbReference type="RefSeq" id="WP_012696521.1">
    <property type="nucleotide sequence ID" value="NZ_CP022115.1"/>
</dbReference>
<dbReference type="Proteomes" id="UP000197424">
    <property type="component" value="Chromosome"/>
</dbReference>
<comment type="function">
    <text evidence="12">Fluoride-specific ion channel. Important for reducing fluoride concentration in the cell, thus reducing its toxicity.</text>
</comment>
<evidence type="ECO:0000256" key="9">
    <source>
        <dbReference type="ARBA" id="ARBA00023303"/>
    </source>
</evidence>
<dbReference type="GO" id="GO:0062054">
    <property type="term" value="F:fluoride channel activity"/>
    <property type="evidence" value="ECO:0007669"/>
    <property type="project" value="UniProtKB-UniRule"/>
</dbReference>
<comment type="subcellular location">
    <subcellularLocation>
        <location evidence="1 12">Cell membrane</location>
        <topology evidence="1 12">Multi-pass membrane protein</topology>
    </subcellularLocation>
</comment>
<feature type="transmembrane region" description="Helical" evidence="12">
    <location>
        <begin position="66"/>
        <end position="90"/>
    </location>
</feature>
<evidence type="ECO:0000256" key="12">
    <source>
        <dbReference type="HAMAP-Rule" id="MF_00454"/>
    </source>
</evidence>
<dbReference type="NCBIfam" id="NF002456">
    <property type="entry name" value="PRK01636.1-4"/>
    <property type="match status" value="1"/>
</dbReference>
<evidence type="ECO:0000256" key="5">
    <source>
        <dbReference type="ARBA" id="ARBA00022989"/>
    </source>
</evidence>
<keyword evidence="12" id="KW-0479">Metal-binding</keyword>
<dbReference type="PANTHER" id="PTHR28259:SF1">
    <property type="entry name" value="FLUORIDE EXPORT PROTEIN 1-RELATED"/>
    <property type="match status" value="1"/>
</dbReference>
<dbReference type="GO" id="GO:0140114">
    <property type="term" value="P:cellular detoxification of fluoride"/>
    <property type="evidence" value="ECO:0007669"/>
    <property type="project" value="UniProtKB-UniRule"/>
</dbReference>
<dbReference type="EMBL" id="CP022115">
    <property type="protein sequence ID" value="ASJ23983.1"/>
    <property type="molecule type" value="Genomic_DNA"/>
</dbReference>
<protein>
    <recommendedName>
        <fullName evidence="12">Fluoride-specific ion channel FluC</fullName>
    </recommendedName>
</protein>
<gene>
    <name evidence="12 13" type="primary">crcB</name>
    <name evidence="12" type="synonym">fluC</name>
    <name evidence="13" type="ORF">LHGZ1_1152</name>
</gene>
<evidence type="ECO:0000256" key="10">
    <source>
        <dbReference type="ARBA" id="ARBA00035120"/>
    </source>
</evidence>
<evidence type="ECO:0000256" key="4">
    <source>
        <dbReference type="ARBA" id="ARBA00022692"/>
    </source>
</evidence>
<keyword evidence="7 12" id="KW-0406">Ion transport</keyword>
<comment type="catalytic activity">
    <reaction evidence="11">
        <text>fluoride(in) = fluoride(out)</text>
        <dbReference type="Rhea" id="RHEA:76159"/>
        <dbReference type="ChEBI" id="CHEBI:17051"/>
    </reaction>
    <physiologicalReaction direction="left-to-right" evidence="11">
        <dbReference type="Rhea" id="RHEA:76160"/>
    </physiologicalReaction>
</comment>
<dbReference type="PANTHER" id="PTHR28259">
    <property type="entry name" value="FLUORIDE EXPORT PROTEIN 1-RELATED"/>
    <property type="match status" value="1"/>
</dbReference>
<keyword evidence="6 12" id="KW-0915">Sodium</keyword>
<accession>A0A248LIG9</accession>
<dbReference type="InterPro" id="IPR003691">
    <property type="entry name" value="FluC"/>
</dbReference>
<dbReference type="AlphaFoldDB" id="A0A248LIG9"/>